<feature type="compositionally biased region" description="Low complexity" evidence="1">
    <location>
        <begin position="1"/>
        <end position="18"/>
    </location>
</feature>
<keyword evidence="3" id="KW-1185">Reference proteome</keyword>
<name>A0A3M7M1A8_9PLEO</name>
<evidence type="ECO:0000256" key="1">
    <source>
        <dbReference type="SAM" id="MobiDB-lite"/>
    </source>
</evidence>
<protein>
    <submittedName>
        <fullName evidence="2">Uncharacterized protein</fullName>
    </submittedName>
</protein>
<dbReference type="EMBL" id="KE747814">
    <property type="protein sequence ID" value="RMZ68238.1"/>
    <property type="molecule type" value="Genomic_DNA"/>
</dbReference>
<dbReference type="InterPro" id="IPR038883">
    <property type="entry name" value="AN11006-like"/>
</dbReference>
<dbReference type="PANTHER" id="PTHR42085">
    <property type="entry name" value="F-BOX DOMAIN-CONTAINING PROTEIN"/>
    <property type="match status" value="1"/>
</dbReference>
<proteinExistence type="predicted"/>
<reference evidence="2 3" key="1">
    <citation type="journal article" date="2014" name="PLoS ONE">
        <title>De novo Genome Assembly of the Fungal Plant Pathogen Pyrenophora semeniperda.</title>
        <authorList>
            <person name="Soliai M.M."/>
            <person name="Meyer S.E."/>
            <person name="Udall J.A."/>
            <person name="Elzinga D.E."/>
            <person name="Hermansen R.A."/>
            <person name="Bodily P.M."/>
            <person name="Hart A.A."/>
            <person name="Coleman C.E."/>
        </authorList>
    </citation>
    <scope>NUCLEOTIDE SEQUENCE [LARGE SCALE GENOMIC DNA]</scope>
    <source>
        <strain evidence="2 3">CCB06</strain>
        <tissue evidence="2">Mycelium</tissue>
    </source>
</reference>
<accession>A0A3M7M1A8</accession>
<feature type="region of interest" description="Disordered" evidence="1">
    <location>
        <begin position="1"/>
        <end position="51"/>
    </location>
</feature>
<gene>
    <name evidence="2" type="ORF">GMOD_00004451</name>
</gene>
<dbReference type="PANTHER" id="PTHR42085:SF2">
    <property type="entry name" value="F-BOX DOMAIN-CONTAINING PROTEIN"/>
    <property type="match status" value="1"/>
</dbReference>
<organism evidence="2 3">
    <name type="scientific">Pyrenophora seminiperda CCB06</name>
    <dbReference type="NCBI Taxonomy" id="1302712"/>
    <lineage>
        <taxon>Eukaryota</taxon>
        <taxon>Fungi</taxon>
        <taxon>Dikarya</taxon>
        <taxon>Ascomycota</taxon>
        <taxon>Pezizomycotina</taxon>
        <taxon>Dothideomycetes</taxon>
        <taxon>Pleosporomycetidae</taxon>
        <taxon>Pleosporales</taxon>
        <taxon>Pleosporineae</taxon>
        <taxon>Pleosporaceae</taxon>
        <taxon>Pyrenophora</taxon>
    </lineage>
</organism>
<feature type="compositionally biased region" description="Basic residues" evidence="1">
    <location>
        <begin position="41"/>
        <end position="51"/>
    </location>
</feature>
<evidence type="ECO:0000313" key="3">
    <source>
        <dbReference type="Proteomes" id="UP000265663"/>
    </source>
</evidence>
<dbReference type="AlphaFoldDB" id="A0A3M7M1A8"/>
<evidence type="ECO:0000313" key="2">
    <source>
        <dbReference type="EMBL" id="RMZ68238.1"/>
    </source>
</evidence>
<sequence length="195" mass="21737">MTLPCAPDAPNSSPASPSETHVHDHSASTLSQTDVQAPLKATKRRRKAKKHHLKFLRPTQNRDQPATSTFPYLRLPAEIRLLIASYALTSPTGSLHYNPSSMCFDVSSIGVGLIATCHEIALETQYLHLSLNRLVFEAMDNFLPSMDTYTVILALDGLAYTYGRRFRWEGQRKGERLVEGSVGCVCRRLFCASTR</sequence>
<dbReference type="Proteomes" id="UP000265663">
    <property type="component" value="Unassembled WGS sequence"/>
</dbReference>
<dbReference type="OrthoDB" id="3794686at2759"/>